<accession>A0A2H0N671</accession>
<gene>
    <name evidence="2" type="ORF">COV59_00845</name>
</gene>
<name>A0A2H0N671_9BACT</name>
<dbReference type="CDD" id="cd02440">
    <property type="entry name" value="AdoMet_MTases"/>
    <property type="match status" value="1"/>
</dbReference>
<reference evidence="2 3" key="1">
    <citation type="submission" date="2017-09" db="EMBL/GenBank/DDBJ databases">
        <title>Depth-based differentiation of microbial function through sediment-hosted aquifers and enrichment of novel symbionts in the deep terrestrial subsurface.</title>
        <authorList>
            <person name="Probst A.J."/>
            <person name="Ladd B."/>
            <person name="Jarett J.K."/>
            <person name="Geller-Mcgrath D.E."/>
            <person name="Sieber C.M."/>
            <person name="Emerson J.B."/>
            <person name="Anantharaman K."/>
            <person name="Thomas B.C."/>
            <person name="Malmstrom R."/>
            <person name="Stieglmeier M."/>
            <person name="Klingl A."/>
            <person name="Woyke T."/>
            <person name="Ryan C.M."/>
            <person name="Banfield J.F."/>
        </authorList>
    </citation>
    <scope>NUCLEOTIDE SEQUENCE [LARGE SCALE GENOMIC DNA]</scope>
    <source>
        <strain evidence="2">CG11_big_fil_rev_8_21_14_0_20_39_34</strain>
    </source>
</reference>
<comment type="caution">
    <text evidence="2">The sequence shown here is derived from an EMBL/GenBank/DDBJ whole genome shotgun (WGS) entry which is preliminary data.</text>
</comment>
<dbReference type="Gene3D" id="3.40.50.150">
    <property type="entry name" value="Vaccinia Virus protein VP39"/>
    <property type="match status" value="1"/>
</dbReference>
<evidence type="ECO:0000259" key="1">
    <source>
        <dbReference type="Pfam" id="PF13847"/>
    </source>
</evidence>
<organism evidence="2 3">
    <name type="scientific">Candidatus Magasanikbacteria bacterium CG11_big_fil_rev_8_21_14_0_20_39_34</name>
    <dbReference type="NCBI Taxonomy" id="1974653"/>
    <lineage>
        <taxon>Bacteria</taxon>
        <taxon>Candidatus Magasanikiibacteriota</taxon>
    </lineage>
</organism>
<dbReference type="Proteomes" id="UP000229600">
    <property type="component" value="Unassembled WGS sequence"/>
</dbReference>
<proteinExistence type="predicted"/>
<dbReference type="SUPFAM" id="SSF53335">
    <property type="entry name" value="S-adenosyl-L-methionine-dependent methyltransferases"/>
    <property type="match status" value="1"/>
</dbReference>
<sequence length="176" mass="19974">MIDINLLFEKGQLQQGMHIADFGCGRTAHVVLPAARIVGEKGIVYAVDIMKDIIHEVDKRAKDNGFFNVQPVWADLERIGASHIPNKSLDVGFLVNTLVQSNNRHAILEECARLLKDKARLIIVDWSKKGLRFGPQDGRFVDFQDIKDWAKMRGFVVQEEFICGPYHSGIVLYRNQ</sequence>
<dbReference type="InterPro" id="IPR029063">
    <property type="entry name" value="SAM-dependent_MTases_sf"/>
</dbReference>
<feature type="domain" description="Methyltransferase" evidence="1">
    <location>
        <begin position="14"/>
        <end position="127"/>
    </location>
</feature>
<evidence type="ECO:0000313" key="3">
    <source>
        <dbReference type="Proteomes" id="UP000229600"/>
    </source>
</evidence>
<dbReference type="InterPro" id="IPR025714">
    <property type="entry name" value="Methyltranfer_dom"/>
</dbReference>
<dbReference type="Pfam" id="PF13847">
    <property type="entry name" value="Methyltransf_31"/>
    <property type="match status" value="1"/>
</dbReference>
<evidence type="ECO:0000313" key="2">
    <source>
        <dbReference type="EMBL" id="PIR04378.1"/>
    </source>
</evidence>
<dbReference type="EMBL" id="PCWN01000003">
    <property type="protein sequence ID" value="PIR04378.1"/>
    <property type="molecule type" value="Genomic_DNA"/>
</dbReference>
<dbReference type="AlphaFoldDB" id="A0A2H0N671"/>
<protein>
    <recommendedName>
        <fullName evidence="1">Methyltransferase domain-containing protein</fullName>
    </recommendedName>
</protein>